<dbReference type="Proteomes" id="UP001595916">
    <property type="component" value="Unassembled WGS sequence"/>
</dbReference>
<gene>
    <name evidence="1" type="ORF">ACFO4R_06550</name>
</gene>
<reference evidence="2" key="1">
    <citation type="journal article" date="2019" name="Int. J. Syst. Evol. Microbiol.">
        <title>The Global Catalogue of Microorganisms (GCM) 10K type strain sequencing project: providing services to taxonomists for standard genome sequencing and annotation.</title>
        <authorList>
            <consortium name="The Broad Institute Genomics Platform"/>
            <consortium name="The Broad Institute Genome Sequencing Center for Infectious Disease"/>
            <person name="Wu L."/>
            <person name="Ma J."/>
        </authorList>
    </citation>
    <scope>NUCLEOTIDE SEQUENCE [LARGE SCALE GENOMIC DNA]</scope>
    <source>
        <strain evidence="2">CCUG 46385</strain>
    </source>
</reference>
<dbReference type="EMBL" id="JBHSHL010000022">
    <property type="protein sequence ID" value="MFC4804741.1"/>
    <property type="molecule type" value="Genomic_DNA"/>
</dbReference>
<evidence type="ECO:0000313" key="2">
    <source>
        <dbReference type="Proteomes" id="UP001595916"/>
    </source>
</evidence>
<dbReference type="PANTHER" id="PTHR40026">
    <property type="entry name" value="PROTEIN VEG"/>
    <property type="match status" value="1"/>
</dbReference>
<sequence>MASKHTLDDIKRGLEKHLGKDIVVRANKGRKKIVTREGVLECTYPSVFVVAYSDGDDRITRVSYSYADVLTSNVQLTLVRNEMKYA</sequence>
<name>A0ABV9QPZ6_9FIRM</name>
<evidence type="ECO:0000313" key="1">
    <source>
        <dbReference type="EMBL" id="MFC4804741.1"/>
    </source>
</evidence>
<comment type="caution">
    <text evidence="1">The sequence shown here is derived from an EMBL/GenBank/DDBJ whole genome shotgun (WGS) entry which is preliminary data.</text>
</comment>
<organism evidence="1 2">
    <name type="scientific">Filifactor villosus</name>
    <dbReference type="NCBI Taxonomy" id="29374"/>
    <lineage>
        <taxon>Bacteria</taxon>
        <taxon>Bacillati</taxon>
        <taxon>Bacillota</taxon>
        <taxon>Clostridia</taxon>
        <taxon>Peptostreptococcales</taxon>
        <taxon>Filifactoraceae</taxon>
        <taxon>Filifactor</taxon>
    </lineage>
</organism>
<proteinExistence type="predicted"/>
<keyword evidence="2" id="KW-1185">Reference proteome</keyword>
<accession>A0ABV9QPZ6</accession>
<dbReference type="Pfam" id="PF06257">
    <property type="entry name" value="VEG"/>
    <property type="match status" value="1"/>
</dbReference>
<dbReference type="InterPro" id="IPR009366">
    <property type="entry name" value="Protein_Veg"/>
</dbReference>
<dbReference type="PANTHER" id="PTHR40026:SF1">
    <property type="entry name" value="PROTEIN VEG"/>
    <property type="match status" value="1"/>
</dbReference>
<dbReference type="Gene3D" id="2.30.30.100">
    <property type="match status" value="1"/>
</dbReference>
<dbReference type="PIRSF" id="PIRSF037257">
    <property type="entry name" value="DUF1021"/>
    <property type="match status" value="1"/>
</dbReference>
<dbReference type="RefSeq" id="WP_379788256.1">
    <property type="nucleotide sequence ID" value="NZ_JBHSHL010000022.1"/>
</dbReference>
<protein>
    <submittedName>
        <fullName evidence="1">Veg family protein</fullName>
    </submittedName>
</protein>